<evidence type="ECO:0000259" key="8">
    <source>
        <dbReference type="Pfam" id="PF02608"/>
    </source>
</evidence>
<keyword evidence="5" id="KW-0472">Membrane</keyword>
<dbReference type="PANTHER" id="PTHR34296">
    <property type="entry name" value="TRANSCRIPTIONAL ACTIVATOR PROTEIN MED"/>
    <property type="match status" value="1"/>
</dbReference>
<sequence>MKTKTILGAVALAAVMTTGAMAETFKPAVVYDFGGRNDRSFNEAAYKGALQFKGRTGINFRDFEIQNPSQREQALRNFARRGLDPVITIGFAQAAALEKVAKEFPDTHFAIVDAVVDLPNVRSIVFKEGEGSFLVGMLAAMATDTDTIGFVGGMDIPLIRKFACGYKQGAKYVNSDTEIIVNMTGTTGAAWTDPLKGGELARSQFARGADVVFHAAGLTGTGVLQAAADEGKLGIGVDSNQNQLHPGSVLTSMVKGVDVAVDRTLTDAKEGNWTSGVEVLGLAENGVSWAFDEHNKALITEEMNAAVEQAKMDIISGKIEVHDYMVDSNCPI</sequence>
<protein>
    <submittedName>
        <fullName evidence="9">Membrane lipoprotein TmpC</fullName>
    </submittedName>
</protein>
<evidence type="ECO:0000256" key="1">
    <source>
        <dbReference type="ARBA" id="ARBA00004193"/>
    </source>
</evidence>
<feature type="chain" id="PRO_5007871111" evidence="7">
    <location>
        <begin position="23"/>
        <end position="332"/>
    </location>
</feature>
<dbReference type="PANTHER" id="PTHR34296:SF2">
    <property type="entry name" value="ABC TRANSPORTER GUANOSINE-BINDING PROTEIN NUPN"/>
    <property type="match status" value="1"/>
</dbReference>
<dbReference type="PATRIC" id="fig|989403.3.peg.52"/>
<accession>A0A166B8S4</accession>
<evidence type="ECO:0000256" key="2">
    <source>
        <dbReference type="ARBA" id="ARBA00008610"/>
    </source>
</evidence>
<dbReference type="InterPro" id="IPR028082">
    <property type="entry name" value="Peripla_BP_I"/>
</dbReference>
<dbReference type="GO" id="GO:0005886">
    <property type="term" value="C:plasma membrane"/>
    <property type="evidence" value="ECO:0007669"/>
    <property type="project" value="UniProtKB-SubCell"/>
</dbReference>
<dbReference type="SUPFAM" id="SSF53822">
    <property type="entry name" value="Periplasmic binding protein-like I"/>
    <property type="match status" value="1"/>
</dbReference>
<keyword evidence="4 7" id="KW-0732">Signal</keyword>
<evidence type="ECO:0000256" key="5">
    <source>
        <dbReference type="ARBA" id="ARBA00023136"/>
    </source>
</evidence>
<feature type="signal peptide" evidence="7">
    <location>
        <begin position="1"/>
        <end position="22"/>
    </location>
</feature>
<name>A0A166B8S4_9HYPH</name>
<dbReference type="Gene3D" id="3.40.50.2300">
    <property type="match status" value="2"/>
</dbReference>
<dbReference type="Pfam" id="PF02608">
    <property type="entry name" value="Bmp"/>
    <property type="match status" value="1"/>
</dbReference>
<dbReference type="STRING" id="989403.SAMN05421798_103150"/>
<keyword evidence="6 9" id="KW-0449">Lipoprotein</keyword>
<feature type="domain" description="ABC transporter substrate-binding protein PnrA-like" evidence="8">
    <location>
        <begin position="28"/>
        <end position="321"/>
    </location>
</feature>
<reference evidence="9 10" key="1">
    <citation type="journal article" date="2016" name="Front. Microbiol.">
        <title>Comparative Genomic Analysis Reveals a Diverse Repertoire of Genes Involved in Prokaryote-Eukaryote Interactions within the Pseudovibrio Genus.</title>
        <authorList>
            <person name="Romano S."/>
            <person name="Fernandez-Guerra A."/>
            <person name="Reen F.J."/>
            <person name="Glockner F.O."/>
            <person name="Crowley S.P."/>
            <person name="O'Sullivan O."/>
            <person name="Cotter P.D."/>
            <person name="Adams C."/>
            <person name="Dobson A.D."/>
            <person name="O'Gara F."/>
        </authorList>
    </citation>
    <scope>NUCLEOTIDE SEQUENCE [LARGE SCALE GENOMIC DNA]</scope>
    <source>
        <strain evidence="9 10">Ad2</strain>
    </source>
</reference>
<gene>
    <name evidence="9" type="primary">tmpC_1</name>
    <name evidence="9" type="ORF">PsAD2_00050</name>
</gene>
<evidence type="ECO:0000256" key="4">
    <source>
        <dbReference type="ARBA" id="ARBA00022729"/>
    </source>
</evidence>
<dbReference type="AlphaFoldDB" id="A0A166B8S4"/>
<comment type="similarity">
    <text evidence="2">Belongs to the BMP lipoprotein family.</text>
</comment>
<keyword evidence="3" id="KW-1003">Cell membrane</keyword>
<keyword evidence="10" id="KW-1185">Reference proteome</keyword>
<dbReference type="CDD" id="cd06354">
    <property type="entry name" value="PBP1_PrnA-like"/>
    <property type="match status" value="1"/>
</dbReference>
<dbReference type="EMBL" id="LMCB01000001">
    <property type="protein sequence ID" value="KZL22025.1"/>
    <property type="molecule type" value="Genomic_DNA"/>
</dbReference>
<dbReference type="Proteomes" id="UP000076577">
    <property type="component" value="Unassembled WGS sequence"/>
</dbReference>
<evidence type="ECO:0000256" key="6">
    <source>
        <dbReference type="ARBA" id="ARBA00023288"/>
    </source>
</evidence>
<evidence type="ECO:0000256" key="3">
    <source>
        <dbReference type="ARBA" id="ARBA00022475"/>
    </source>
</evidence>
<dbReference type="InterPro" id="IPR003760">
    <property type="entry name" value="PnrA-like"/>
</dbReference>
<comment type="caution">
    <text evidence="9">The sequence shown here is derived from an EMBL/GenBank/DDBJ whole genome shotgun (WGS) entry which is preliminary data.</text>
</comment>
<dbReference type="OrthoDB" id="9784230at2"/>
<dbReference type="InterPro" id="IPR050957">
    <property type="entry name" value="BMP_lipoprotein"/>
</dbReference>
<evidence type="ECO:0000256" key="7">
    <source>
        <dbReference type="SAM" id="SignalP"/>
    </source>
</evidence>
<comment type="subcellular location">
    <subcellularLocation>
        <location evidence="1">Cell membrane</location>
        <topology evidence="1">Lipid-anchor</topology>
    </subcellularLocation>
</comment>
<proteinExistence type="inferred from homology"/>
<evidence type="ECO:0000313" key="9">
    <source>
        <dbReference type="EMBL" id="KZL22025.1"/>
    </source>
</evidence>
<organism evidence="9 10">
    <name type="scientific">Pseudovibrio axinellae</name>
    <dbReference type="NCBI Taxonomy" id="989403"/>
    <lineage>
        <taxon>Bacteria</taxon>
        <taxon>Pseudomonadati</taxon>
        <taxon>Pseudomonadota</taxon>
        <taxon>Alphaproteobacteria</taxon>
        <taxon>Hyphomicrobiales</taxon>
        <taxon>Stappiaceae</taxon>
        <taxon>Pseudovibrio</taxon>
    </lineage>
</organism>
<evidence type="ECO:0000313" key="10">
    <source>
        <dbReference type="Proteomes" id="UP000076577"/>
    </source>
</evidence>